<feature type="domain" description="Mur ligase C-terminal" evidence="22">
    <location>
        <begin position="296"/>
        <end position="417"/>
    </location>
</feature>
<proteinExistence type="inferred from homology"/>
<dbReference type="RefSeq" id="WP_309796934.1">
    <property type="nucleotide sequence ID" value="NZ_JAVDPW010000007.1"/>
</dbReference>
<dbReference type="SUPFAM" id="SSF53244">
    <property type="entry name" value="MurD-like peptide ligases, peptide-binding domain"/>
    <property type="match status" value="1"/>
</dbReference>
<dbReference type="Gene3D" id="3.40.1190.10">
    <property type="entry name" value="Mur-like, catalytic domain"/>
    <property type="match status" value="1"/>
</dbReference>
<sequence length="437" mass="45106">MTHDASTGALAAALSQLDGVVDWERRDRRAGMPVGLDPLRDLLDHLGQPQRRFRTVHVAGTKGKGSVSALVEAGLHRAGFAVGRFSSPHIERITERVTFGGREIDEAAFATALDQAWAARQDAVRRGSPGQAATRFDLETLAAILAFAAAGVDWAVLECGLGGRTDSTNVVDGEVAVLTNVGLEHTAVLGTSHAAIAGQKVGILKPGATLVTGVALDSEAGAVVRAEAEALGCPVLFRPAPGPGLTIADSNAGLARAVLDEIGRRGVVLRRPGLPPGPVAGWLLDGPTRDAARLPGRMERFDLPVPVILDGAHVPFNLEAVLADLEAMPDLAGPCAVVLGLGRDKQAAEMLAVLKRRAAIVICTRAAGGPPAYEPDELRHLAAAAGLAAEAIANPGEALARAEAAAAPGGWILVTGSLHLVGEVRPIIRRLLAQEAG</sequence>
<dbReference type="NCBIfam" id="TIGR01499">
    <property type="entry name" value="folC"/>
    <property type="match status" value="1"/>
</dbReference>
<evidence type="ECO:0000256" key="11">
    <source>
        <dbReference type="ARBA" id="ARBA00022840"/>
    </source>
</evidence>
<dbReference type="Pfam" id="PF02875">
    <property type="entry name" value="Mur_ligase_C"/>
    <property type="match status" value="1"/>
</dbReference>
<evidence type="ECO:0000256" key="3">
    <source>
        <dbReference type="ARBA" id="ARBA00005150"/>
    </source>
</evidence>
<evidence type="ECO:0000256" key="5">
    <source>
        <dbReference type="ARBA" id="ARBA00013023"/>
    </source>
</evidence>
<evidence type="ECO:0000256" key="17">
    <source>
        <dbReference type="ARBA" id="ARBA00047493"/>
    </source>
</evidence>
<evidence type="ECO:0000313" key="24">
    <source>
        <dbReference type="Proteomes" id="UP001262410"/>
    </source>
</evidence>
<comment type="similarity">
    <text evidence="4 21">Belongs to the folylpolyglutamate synthase family.</text>
</comment>
<dbReference type="EMBL" id="JAVDPW010000007">
    <property type="protein sequence ID" value="MDR6291588.1"/>
    <property type="molecule type" value="Genomic_DNA"/>
</dbReference>
<comment type="function">
    <text evidence="1">Functions in two distinct reactions of the de novo folate biosynthetic pathway. Catalyzes the addition of a glutamate residue to dihydropteroate (7,8-dihydropteroate or H2Pte) to form dihydrofolate (7,8-dihydrofolate monoglutamate or H2Pte-Glu). Also catalyzes successive additions of L-glutamate to tetrahydrofolate or 10-formyltetrahydrofolate or 5,10-methylenetetrahydrofolate, leading to folylpolyglutamate derivatives.</text>
</comment>
<evidence type="ECO:0000256" key="8">
    <source>
        <dbReference type="ARBA" id="ARBA00022598"/>
    </source>
</evidence>
<dbReference type="InterPro" id="IPR036565">
    <property type="entry name" value="Mur-like_cat_sf"/>
</dbReference>
<evidence type="ECO:0000256" key="18">
    <source>
        <dbReference type="ARBA" id="ARBA00047808"/>
    </source>
</evidence>
<dbReference type="GO" id="GO:0008841">
    <property type="term" value="F:dihydrofolate synthase activity"/>
    <property type="evidence" value="ECO:0007669"/>
    <property type="project" value="UniProtKB-EC"/>
</dbReference>
<evidence type="ECO:0000313" key="23">
    <source>
        <dbReference type="EMBL" id="MDR6291588.1"/>
    </source>
</evidence>
<dbReference type="InterPro" id="IPR036615">
    <property type="entry name" value="Mur_ligase_C_dom_sf"/>
</dbReference>
<comment type="catalytic activity">
    <reaction evidence="20">
        <text>7,8-dihydropteroate + L-glutamate + ATP = 7,8-dihydrofolate + ADP + phosphate + H(+)</text>
        <dbReference type="Rhea" id="RHEA:23584"/>
        <dbReference type="ChEBI" id="CHEBI:15378"/>
        <dbReference type="ChEBI" id="CHEBI:17839"/>
        <dbReference type="ChEBI" id="CHEBI:29985"/>
        <dbReference type="ChEBI" id="CHEBI:30616"/>
        <dbReference type="ChEBI" id="CHEBI:43474"/>
        <dbReference type="ChEBI" id="CHEBI:57451"/>
        <dbReference type="ChEBI" id="CHEBI:456216"/>
        <dbReference type="EC" id="6.3.2.12"/>
    </reaction>
</comment>
<evidence type="ECO:0000256" key="21">
    <source>
        <dbReference type="PIRNR" id="PIRNR001563"/>
    </source>
</evidence>
<comment type="pathway">
    <text evidence="3">Cofactor biosynthesis; tetrahydrofolylpolyglutamate biosynthesis.</text>
</comment>
<dbReference type="GO" id="GO:0004326">
    <property type="term" value="F:tetrahydrofolylpolyglutamate synthase activity"/>
    <property type="evidence" value="ECO:0007669"/>
    <property type="project" value="UniProtKB-EC"/>
</dbReference>
<keyword evidence="13" id="KW-0289">Folate biosynthesis</keyword>
<keyword evidence="8 21" id="KW-0436">Ligase</keyword>
<keyword evidence="11 21" id="KW-0067">ATP-binding</keyword>
<evidence type="ECO:0000256" key="12">
    <source>
        <dbReference type="ARBA" id="ARBA00022842"/>
    </source>
</evidence>
<gene>
    <name evidence="23" type="ORF">E9232_004122</name>
</gene>
<reference evidence="23 24" key="1">
    <citation type="submission" date="2023-07" db="EMBL/GenBank/DDBJ databases">
        <title>Sorghum-associated microbial communities from plants grown in Nebraska, USA.</title>
        <authorList>
            <person name="Schachtman D."/>
        </authorList>
    </citation>
    <scope>NUCLEOTIDE SEQUENCE [LARGE SCALE GENOMIC DNA]</scope>
    <source>
        <strain evidence="23 24">584</strain>
    </source>
</reference>
<evidence type="ECO:0000256" key="6">
    <source>
        <dbReference type="ARBA" id="ARBA00013025"/>
    </source>
</evidence>
<dbReference type="InterPro" id="IPR004101">
    <property type="entry name" value="Mur_ligase_C"/>
</dbReference>
<comment type="catalytic activity">
    <reaction evidence="19">
        <text>(6R)-5,10-methylenetetrahydrofolyl-(gamma-L-Glu)(n) + L-glutamate + ATP = (6R)-5,10-methylenetetrahydrofolyl-(gamma-L-Glu)(n+1) + ADP + phosphate + H(+)</text>
        <dbReference type="Rhea" id="RHEA:51912"/>
        <dbReference type="Rhea" id="RHEA-COMP:13257"/>
        <dbReference type="Rhea" id="RHEA-COMP:13258"/>
        <dbReference type="ChEBI" id="CHEBI:15378"/>
        <dbReference type="ChEBI" id="CHEBI:29985"/>
        <dbReference type="ChEBI" id="CHEBI:30616"/>
        <dbReference type="ChEBI" id="CHEBI:43474"/>
        <dbReference type="ChEBI" id="CHEBI:136572"/>
        <dbReference type="ChEBI" id="CHEBI:456216"/>
        <dbReference type="EC" id="6.3.2.17"/>
    </reaction>
</comment>
<comment type="caution">
    <text evidence="23">The sequence shown here is derived from an EMBL/GenBank/DDBJ whole genome shotgun (WGS) entry which is preliminary data.</text>
</comment>
<keyword evidence="9" id="KW-0479">Metal-binding</keyword>
<comment type="catalytic activity">
    <reaction evidence="17">
        <text>(6S)-5,6,7,8-tetrahydrofolyl-(gamma-L-Glu)(n) + L-glutamate + ATP = (6S)-5,6,7,8-tetrahydrofolyl-(gamma-L-Glu)(n+1) + ADP + phosphate + H(+)</text>
        <dbReference type="Rhea" id="RHEA:10580"/>
        <dbReference type="Rhea" id="RHEA-COMP:14738"/>
        <dbReference type="Rhea" id="RHEA-COMP:14740"/>
        <dbReference type="ChEBI" id="CHEBI:15378"/>
        <dbReference type="ChEBI" id="CHEBI:29985"/>
        <dbReference type="ChEBI" id="CHEBI:30616"/>
        <dbReference type="ChEBI" id="CHEBI:43474"/>
        <dbReference type="ChEBI" id="CHEBI:141005"/>
        <dbReference type="ChEBI" id="CHEBI:456216"/>
        <dbReference type="EC" id="6.3.2.17"/>
    </reaction>
</comment>
<keyword evidence="12" id="KW-0460">Magnesium</keyword>
<keyword evidence="24" id="KW-1185">Reference proteome</keyword>
<evidence type="ECO:0000256" key="20">
    <source>
        <dbReference type="ARBA" id="ARBA00049161"/>
    </source>
</evidence>
<evidence type="ECO:0000256" key="15">
    <source>
        <dbReference type="ARBA" id="ARBA00030592"/>
    </source>
</evidence>
<dbReference type="InterPro" id="IPR001645">
    <property type="entry name" value="Folylpolyglutamate_synth"/>
</dbReference>
<dbReference type="InterPro" id="IPR018109">
    <property type="entry name" value="Folylpolyglutamate_synth_CS"/>
</dbReference>
<evidence type="ECO:0000256" key="9">
    <source>
        <dbReference type="ARBA" id="ARBA00022723"/>
    </source>
</evidence>
<dbReference type="EC" id="6.3.2.17" evidence="6"/>
<dbReference type="Gene3D" id="3.90.190.20">
    <property type="entry name" value="Mur ligase, C-terminal domain"/>
    <property type="match status" value="1"/>
</dbReference>
<protein>
    <recommendedName>
        <fullName evidence="7">Dihydrofolate synthase/folylpolyglutamate synthase</fullName>
        <ecNumber evidence="5">6.3.2.12</ecNumber>
        <ecNumber evidence="6">6.3.2.17</ecNumber>
    </recommendedName>
    <alternativeName>
        <fullName evidence="16">Folylpoly-gamma-glutamate synthetase-dihydrofolate synthetase</fullName>
    </alternativeName>
    <alternativeName>
        <fullName evidence="14">Folylpolyglutamate synthetase</fullName>
    </alternativeName>
    <alternativeName>
        <fullName evidence="15">Tetrahydrofolylpolyglutamate synthase</fullName>
    </alternativeName>
</protein>
<dbReference type="EC" id="6.3.2.12" evidence="5"/>
<dbReference type="PIRSF" id="PIRSF001563">
    <property type="entry name" value="Folylpolyglu_synth"/>
    <property type="match status" value="1"/>
</dbReference>
<evidence type="ECO:0000259" key="22">
    <source>
        <dbReference type="Pfam" id="PF02875"/>
    </source>
</evidence>
<dbReference type="Proteomes" id="UP001262410">
    <property type="component" value="Unassembled WGS sequence"/>
</dbReference>
<evidence type="ECO:0000256" key="7">
    <source>
        <dbReference type="ARBA" id="ARBA00019357"/>
    </source>
</evidence>
<evidence type="ECO:0000256" key="14">
    <source>
        <dbReference type="ARBA" id="ARBA00030048"/>
    </source>
</evidence>
<comment type="catalytic activity">
    <reaction evidence="18">
        <text>10-formyltetrahydrofolyl-(gamma-L-Glu)(n) + L-glutamate + ATP = 10-formyltetrahydrofolyl-(gamma-L-Glu)(n+1) + ADP + phosphate + H(+)</text>
        <dbReference type="Rhea" id="RHEA:51904"/>
        <dbReference type="Rhea" id="RHEA-COMP:13088"/>
        <dbReference type="Rhea" id="RHEA-COMP:14300"/>
        <dbReference type="ChEBI" id="CHEBI:15378"/>
        <dbReference type="ChEBI" id="CHEBI:29985"/>
        <dbReference type="ChEBI" id="CHEBI:30616"/>
        <dbReference type="ChEBI" id="CHEBI:43474"/>
        <dbReference type="ChEBI" id="CHEBI:134413"/>
        <dbReference type="ChEBI" id="CHEBI:456216"/>
        <dbReference type="EC" id="6.3.2.17"/>
    </reaction>
</comment>
<accession>A0ABU1JSJ5</accession>
<comment type="pathway">
    <text evidence="2">Cofactor biosynthesis; tetrahydrofolate biosynthesis; 7,8-dihydrofolate from 2-amino-4-hydroxy-6-hydroxymethyl-7,8-dihydropteridine diphosphate and 4-aminobenzoate: step 2/2.</text>
</comment>
<evidence type="ECO:0000256" key="10">
    <source>
        <dbReference type="ARBA" id="ARBA00022741"/>
    </source>
</evidence>
<name>A0ABU1JSJ5_9PROT</name>
<dbReference type="PANTHER" id="PTHR11136:SF0">
    <property type="entry name" value="DIHYDROFOLATE SYNTHETASE-RELATED"/>
    <property type="match status" value="1"/>
</dbReference>
<organism evidence="23 24">
    <name type="scientific">Inquilinus ginsengisoli</name>
    <dbReference type="NCBI Taxonomy" id="363840"/>
    <lineage>
        <taxon>Bacteria</taxon>
        <taxon>Pseudomonadati</taxon>
        <taxon>Pseudomonadota</taxon>
        <taxon>Alphaproteobacteria</taxon>
        <taxon>Rhodospirillales</taxon>
        <taxon>Rhodospirillaceae</taxon>
        <taxon>Inquilinus</taxon>
    </lineage>
</organism>
<evidence type="ECO:0000256" key="2">
    <source>
        <dbReference type="ARBA" id="ARBA00004799"/>
    </source>
</evidence>
<evidence type="ECO:0000256" key="19">
    <source>
        <dbReference type="ARBA" id="ARBA00049035"/>
    </source>
</evidence>
<keyword evidence="10 21" id="KW-0547">Nucleotide-binding</keyword>
<dbReference type="PANTHER" id="PTHR11136">
    <property type="entry name" value="FOLYLPOLYGLUTAMATE SYNTHASE-RELATED"/>
    <property type="match status" value="1"/>
</dbReference>
<dbReference type="PROSITE" id="PS01012">
    <property type="entry name" value="FOLYLPOLYGLU_SYNT_2"/>
    <property type="match status" value="1"/>
</dbReference>
<dbReference type="SUPFAM" id="SSF53623">
    <property type="entry name" value="MurD-like peptide ligases, catalytic domain"/>
    <property type="match status" value="1"/>
</dbReference>
<evidence type="ECO:0000256" key="4">
    <source>
        <dbReference type="ARBA" id="ARBA00008276"/>
    </source>
</evidence>
<evidence type="ECO:0000256" key="13">
    <source>
        <dbReference type="ARBA" id="ARBA00022909"/>
    </source>
</evidence>
<evidence type="ECO:0000256" key="16">
    <source>
        <dbReference type="ARBA" id="ARBA00032510"/>
    </source>
</evidence>
<evidence type="ECO:0000256" key="1">
    <source>
        <dbReference type="ARBA" id="ARBA00002714"/>
    </source>
</evidence>